<evidence type="ECO:0000313" key="1">
    <source>
        <dbReference type="EMBL" id="GFT92178.1"/>
    </source>
</evidence>
<sequence length="98" mass="11195">MGTTSAPKKQIPHRGWCSLPPDGSEHHPCYCIHQFLPSAVYMRSKSYHKSFWISSKNPLKRRHYQEHASFHSAFSLVSGVLAASPEHLFSLLYTTPRN</sequence>
<accession>A0A8X6PVT8</accession>
<reference evidence="1" key="1">
    <citation type="submission" date="2020-08" db="EMBL/GenBank/DDBJ databases">
        <title>Multicomponent nature underlies the extraordinary mechanical properties of spider dragline silk.</title>
        <authorList>
            <person name="Kono N."/>
            <person name="Nakamura H."/>
            <person name="Mori M."/>
            <person name="Yoshida Y."/>
            <person name="Ohtoshi R."/>
            <person name="Malay A.D."/>
            <person name="Moran D.A.P."/>
            <person name="Tomita M."/>
            <person name="Numata K."/>
            <person name="Arakawa K."/>
        </authorList>
    </citation>
    <scope>NUCLEOTIDE SEQUENCE</scope>
</reference>
<dbReference type="EMBL" id="BMAW01025354">
    <property type="protein sequence ID" value="GFT92178.1"/>
    <property type="molecule type" value="Genomic_DNA"/>
</dbReference>
<gene>
    <name evidence="1" type="ORF">NPIL_664761</name>
</gene>
<protein>
    <submittedName>
        <fullName evidence="1">Uncharacterized protein</fullName>
    </submittedName>
</protein>
<dbReference type="AlphaFoldDB" id="A0A8X6PVT8"/>
<dbReference type="Proteomes" id="UP000887013">
    <property type="component" value="Unassembled WGS sequence"/>
</dbReference>
<organism evidence="1 2">
    <name type="scientific">Nephila pilipes</name>
    <name type="common">Giant wood spider</name>
    <name type="synonym">Nephila maculata</name>
    <dbReference type="NCBI Taxonomy" id="299642"/>
    <lineage>
        <taxon>Eukaryota</taxon>
        <taxon>Metazoa</taxon>
        <taxon>Ecdysozoa</taxon>
        <taxon>Arthropoda</taxon>
        <taxon>Chelicerata</taxon>
        <taxon>Arachnida</taxon>
        <taxon>Araneae</taxon>
        <taxon>Araneomorphae</taxon>
        <taxon>Entelegynae</taxon>
        <taxon>Araneoidea</taxon>
        <taxon>Nephilidae</taxon>
        <taxon>Nephila</taxon>
    </lineage>
</organism>
<keyword evidence="2" id="KW-1185">Reference proteome</keyword>
<name>A0A8X6PVT8_NEPPI</name>
<evidence type="ECO:0000313" key="2">
    <source>
        <dbReference type="Proteomes" id="UP000887013"/>
    </source>
</evidence>
<proteinExistence type="predicted"/>
<comment type="caution">
    <text evidence="1">The sequence shown here is derived from an EMBL/GenBank/DDBJ whole genome shotgun (WGS) entry which is preliminary data.</text>
</comment>